<proteinExistence type="inferred from homology"/>
<evidence type="ECO:0000256" key="5">
    <source>
        <dbReference type="ARBA" id="ARBA00023136"/>
    </source>
</evidence>
<dbReference type="Proteomes" id="UP000035682">
    <property type="component" value="Unplaced"/>
</dbReference>
<reference evidence="7" key="1">
    <citation type="submission" date="2014-09" db="EMBL/GenBank/DDBJ databases">
        <authorList>
            <person name="Aslett A.Martin."/>
        </authorList>
    </citation>
    <scope>NUCLEOTIDE SEQUENCE</scope>
    <source>
        <strain evidence="7">ED321 Heterogonic</strain>
    </source>
</reference>
<dbReference type="GeneID" id="36374711"/>
<name>A0A090KY45_STRRB</name>
<evidence type="ECO:0000313" key="9">
    <source>
        <dbReference type="WBParaSite" id="SRAE_1000061900.1"/>
    </source>
</evidence>
<evidence type="ECO:0000256" key="4">
    <source>
        <dbReference type="ARBA" id="ARBA00022989"/>
    </source>
</evidence>
<dbReference type="PANTHER" id="PTHR21659">
    <property type="entry name" value="HYDROPHOBIC PROTEIN RCI2 LOW TEMPERATURE AND SALT RESPONSIVE PROTEIN LTI6 -RELATED"/>
    <property type="match status" value="1"/>
</dbReference>
<protein>
    <submittedName>
        <fullName evidence="7 9">Proteolipid membrane potential modulator family-containing protein</fullName>
    </submittedName>
</protein>
<keyword evidence="5 6" id="KW-0472">Membrane</keyword>
<keyword evidence="3 6" id="KW-0812">Transmembrane</keyword>
<dbReference type="PROSITE" id="PS51257">
    <property type="entry name" value="PROKAR_LIPOPROTEIN"/>
    <property type="match status" value="1"/>
</dbReference>
<evidence type="ECO:0000256" key="2">
    <source>
        <dbReference type="ARBA" id="ARBA00009530"/>
    </source>
</evidence>
<dbReference type="InterPro" id="IPR000612">
    <property type="entry name" value="PMP3"/>
</dbReference>
<evidence type="ECO:0000256" key="6">
    <source>
        <dbReference type="SAM" id="Phobius"/>
    </source>
</evidence>
<dbReference type="EMBL" id="LN609528">
    <property type="protein sequence ID" value="CEF62346.1"/>
    <property type="molecule type" value="Genomic_DNA"/>
</dbReference>
<evidence type="ECO:0000256" key="1">
    <source>
        <dbReference type="ARBA" id="ARBA00004370"/>
    </source>
</evidence>
<reference evidence="8" key="2">
    <citation type="submission" date="2014-09" db="EMBL/GenBank/DDBJ databases">
        <authorList>
            <person name="Martin A.A."/>
        </authorList>
    </citation>
    <scope>NUCLEOTIDE SEQUENCE</scope>
    <source>
        <strain evidence="8">ED321</strain>
    </source>
</reference>
<dbReference type="AlphaFoldDB" id="A0A090KY45"/>
<evidence type="ECO:0000313" key="10">
    <source>
        <dbReference type="WormBase" id="SRAE_1000061900"/>
    </source>
</evidence>
<organism evidence="7">
    <name type="scientific">Strongyloides ratti</name>
    <name type="common">Parasitic roundworm</name>
    <dbReference type="NCBI Taxonomy" id="34506"/>
    <lineage>
        <taxon>Eukaryota</taxon>
        <taxon>Metazoa</taxon>
        <taxon>Ecdysozoa</taxon>
        <taxon>Nematoda</taxon>
        <taxon>Chromadorea</taxon>
        <taxon>Rhabditida</taxon>
        <taxon>Tylenchina</taxon>
        <taxon>Panagrolaimomorpha</taxon>
        <taxon>Strongyloidoidea</taxon>
        <taxon>Strongyloididae</taxon>
        <taxon>Strongyloides</taxon>
    </lineage>
</organism>
<dbReference type="PANTHER" id="PTHR21659:SF42">
    <property type="entry name" value="UPF0057 MEMBRANE PROTEIN ZK632.10-RELATED"/>
    <property type="match status" value="1"/>
</dbReference>
<dbReference type="WormBase" id="SRAE_1000061900">
    <property type="protein sequence ID" value="SRP05908"/>
    <property type="gene ID" value="WBGene00257216"/>
</dbReference>
<dbReference type="Pfam" id="PF01679">
    <property type="entry name" value="Pmp3"/>
    <property type="match status" value="1"/>
</dbReference>
<comment type="subcellular location">
    <subcellularLocation>
        <location evidence="1">Membrane</location>
    </subcellularLocation>
</comment>
<feature type="transmembrane region" description="Helical" evidence="6">
    <location>
        <begin position="31"/>
        <end position="53"/>
    </location>
</feature>
<evidence type="ECO:0000313" key="7">
    <source>
        <dbReference type="EMBL" id="CEF62346.1"/>
    </source>
</evidence>
<evidence type="ECO:0000256" key="3">
    <source>
        <dbReference type="ARBA" id="ARBA00022692"/>
    </source>
</evidence>
<reference evidence="9" key="3">
    <citation type="submission" date="2020-12" db="UniProtKB">
        <authorList>
            <consortium name="WormBaseParasite"/>
        </authorList>
    </citation>
    <scope>IDENTIFICATION</scope>
</reference>
<dbReference type="RefSeq" id="XP_024501548.1">
    <property type="nucleotide sequence ID" value="XM_024647473.1"/>
</dbReference>
<gene>
    <name evidence="7 9 10" type="ORF">SRAE_1000061900</name>
</gene>
<dbReference type="WBParaSite" id="SRAE_1000061900.1">
    <property type="protein sequence ID" value="SRAE_1000061900.1"/>
    <property type="gene ID" value="WBGene00257216"/>
</dbReference>
<keyword evidence="8" id="KW-1185">Reference proteome</keyword>
<comment type="similarity">
    <text evidence="2">Belongs to the UPF0057 (PMP3) family.</text>
</comment>
<keyword evidence="4 6" id="KW-1133">Transmembrane helix</keyword>
<accession>A0A090KY45</accession>
<evidence type="ECO:0000313" key="8">
    <source>
        <dbReference type="Proteomes" id="UP000035682"/>
    </source>
</evidence>
<dbReference type="CTD" id="36374711"/>
<dbReference type="GO" id="GO:0016020">
    <property type="term" value="C:membrane"/>
    <property type="evidence" value="ECO:0007669"/>
    <property type="project" value="UniProtKB-SubCell"/>
</dbReference>
<sequence length="86" mass="9670">MTTSKCCLICLALILPPLPVAILYGCGAQFWINVLLLFLCFGIPAIIHACVVISDYQPVPVYYHGMPQAVVVRQPHHVQHYPRPYH</sequence>